<dbReference type="SUPFAM" id="SSF141729">
    <property type="entry name" value="FimD N-terminal domain-like"/>
    <property type="match status" value="1"/>
</dbReference>
<dbReference type="RefSeq" id="WP_285149457.1">
    <property type="nucleotide sequence ID" value="NZ_JASSOM010000048.1"/>
</dbReference>
<evidence type="ECO:0000256" key="3">
    <source>
        <dbReference type="ARBA" id="ARBA00022448"/>
    </source>
</evidence>
<keyword evidence="4" id="KW-1134">Transmembrane beta strand</keyword>
<dbReference type="Pfam" id="PF13954">
    <property type="entry name" value="PapC_N"/>
    <property type="match status" value="1"/>
</dbReference>
<dbReference type="InterPro" id="IPR025949">
    <property type="entry name" value="PapC-like_C"/>
</dbReference>
<dbReference type="InterPro" id="IPR000015">
    <property type="entry name" value="Fimb_usher"/>
</dbReference>
<gene>
    <name evidence="13" type="ORF">QQF32_09475</name>
</gene>
<keyword evidence="8 10" id="KW-0472">Membrane</keyword>
<dbReference type="GO" id="GO:0009279">
    <property type="term" value="C:cell outer membrane"/>
    <property type="evidence" value="ECO:0007669"/>
    <property type="project" value="UniProtKB-SubCell"/>
</dbReference>
<evidence type="ECO:0000256" key="1">
    <source>
        <dbReference type="ARBA" id="ARBA00004571"/>
    </source>
</evidence>
<evidence type="ECO:0000259" key="12">
    <source>
        <dbReference type="Pfam" id="PF13954"/>
    </source>
</evidence>
<dbReference type="InterPro" id="IPR025885">
    <property type="entry name" value="PapC_N"/>
</dbReference>
<dbReference type="Proteomes" id="UP001223214">
    <property type="component" value="Unassembled WGS sequence"/>
</dbReference>
<dbReference type="PANTHER" id="PTHR30451">
    <property type="entry name" value="OUTER MEMBRANE USHER PROTEIN"/>
    <property type="match status" value="1"/>
</dbReference>
<evidence type="ECO:0000256" key="4">
    <source>
        <dbReference type="ARBA" id="ARBA00022452"/>
    </source>
</evidence>
<keyword evidence="9 10" id="KW-0998">Cell outer membrane</keyword>
<evidence type="ECO:0000256" key="7">
    <source>
        <dbReference type="ARBA" id="ARBA00022729"/>
    </source>
</evidence>
<evidence type="ECO:0000256" key="6">
    <source>
        <dbReference type="ARBA" id="ARBA00022692"/>
    </source>
</evidence>
<name>A0AAP4D7Z6_9ENTR</name>
<dbReference type="InterPro" id="IPR018030">
    <property type="entry name" value="Fimbrial_membr_usher_CS"/>
</dbReference>
<reference evidence="13 14" key="1">
    <citation type="submission" date="2023-06" db="EMBL/GenBank/DDBJ databases">
        <title>Identification and characterization of antibiotic-resistant Gram-negative bacteria.</title>
        <authorList>
            <person name="Cho G.-S."/>
            <person name="Lee J."/>
            <person name="Tai E."/>
            <person name="Jeong S."/>
            <person name="Kim I."/>
            <person name="Kim B.-E."/>
            <person name="Jeong M.-I."/>
            <person name="Oh K.-K."/>
            <person name="Franz C.M.A.P."/>
        </authorList>
    </citation>
    <scope>NUCLEOTIDE SEQUENCE [LARGE SCALE GENOMIC DNA]</scope>
    <source>
        <strain evidence="13 14">V106_12</strain>
    </source>
</reference>
<keyword evidence="6 10" id="KW-0812">Transmembrane</keyword>
<dbReference type="GO" id="GO:0009297">
    <property type="term" value="P:pilus assembly"/>
    <property type="evidence" value="ECO:0007669"/>
    <property type="project" value="InterPro"/>
</dbReference>
<dbReference type="Gene3D" id="2.60.40.3110">
    <property type="match status" value="1"/>
</dbReference>
<dbReference type="FunFam" id="2.60.40.3110:FF:000001">
    <property type="entry name" value="Putative fimbrial outer membrane usher"/>
    <property type="match status" value="1"/>
</dbReference>
<keyword evidence="5 10" id="KW-1029">Fimbrium biogenesis</keyword>
<dbReference type="Pfam" id="PF00577">
    <property type="entry name" value="Usher"/>
    <property type="match status" value="1"/>
</dbReference>
<comment type="subcellular location">
    <subcellularLocation>
        <location evidence="1 10">Cell outer membrane</location>
        <topology evidence="1 10">Multi-pass membrane protein</topology>
    </subcellularLocation>
</comment>
<feature type="domain" description="PapC-like C-terminal" evidence="11">
    <location>
        <begin position="761"/>
        <end position="824"/>
    </location>
</feature>
<keyword evidence="3 10" id="KW-0813">Transport</keyword>
<dbReference type="InterPro" id="IPR037224">
    <property type="entry name" value="PapC_N_sf"/>
</dbReference>
<evidence type="ECO:0000256" key="10">
    <source>
        <dbReference type="RuleBase" id="RU003884"/>
    </source>
</evidence>
<dbReference type="Gene3D" id="2.60.40.2070">
    <property type="match status" value="1"/>
</dbReference>
<feature type="domain" description="PapC N-terminal" evidence="12">
    <location>
        <begin position="41"/>
        <end position="187"/>
    </location>
</feature>
<dbReference type="Gene3D" id="3.10.20.410">
    <property type="match status" value="1"/>
</dbReference>
<dbReference type="InterPro" id="IPR043142">
    <property type="entry name" value="PapC-like_C_sf"/>
</dbReference>
<evidence type="ECO:0000313" key="13">
    <source>
        <dbReference type="EMBL" id="MDK9363418.1"/>
    </source>
</evidence>
<organism evidence="13 14">
    <name type="scientific">Lelliottia wanjuensis</name>
    <dbReference type="NCBI Taxonomy" id="3050585"/>
    <lineage>
        <taxon>Bacteria</taxon>
        <taxon>Pseudomonadati</taxon>
        <taxon>Pseudomonadota</taxon>
        <taxon>Gammaproteobacteria</taxon>
        <taxon>Enterobacterales</taxon>
        <taxon>Enterobacteriaceae</taxon>
        <taxon>Lelliottia</taxon>
    </lineage>
</organism>
<keyword evidence="14" id="KW-1185">Reference proteome</keyword>
<comment type="similarity">
    <text evidence="2 10">Belongs to the fimbrial export usher family.</text>
</comment>
<dbReference type="Gene3D" id="2.60.40.2610">
    <property type="entry name" value="Outer membrane usher protein FimD, plug domain"/>
    <property type="match status" value="1"/>
</dbReference>
<dbReference type="PROSITE" id="PS01151">
    <property type="entry name" value="FIMBRIAL_USHER"/>
    <property type="match status" value="1"/>
</dbReference>
<proteinExistence type="inferred from homology"/>
<dbReference type="PANTHER" id="PTHR30451:SF21">
    <property type="entry name" value="FIMBRIAL USHER DOMAIN-CONTAINING PROTEIN YDET-RELATED"/>
    <property type="match status" value="1"/>
</dbReference>
<evidence type="ECO:0000259" key="11">
    <source>
        <dbReference type="Pfam" id="PF13953"/>
    </source>
</evidence>
<evidence type="ECO:0000256" key="2">
    <source>
        <dbReference type="ARBA" id="ARBA00008064"/>
    </source>
</evidence>
<sequence>MAKGLHDVSRQRFWRLNPLVRCLSGVLLVTSVGAEAREYHFAASSLEGDMLSQQDIDLSLFSHANTQLPGVYPSRIMFNDRRAGDASITYLGTKNGELAPQLTPDMLRNWGVDIDKYPKLAALDAVVPLPHPLGDYIPQASATLDFSTMTLHLSIPQAAVAGNGRDYIAPSRWDDGVPVAFADYSFSGSQNQDSGQNTTTNQYLNMRSGANLGGWRVRNYSTWSKTDDANSWDTVNTYVQHDIDAIKAQFTGGESSTQGEVFDSLQYRGINVASDEEMLPYSQRGFAPVIRGIASSNAEVSVRQNGYLIYQQNVAPGAFEINDLYSTTNSGDLEVTVKEADGTEHHFTQPYSSIAVMQRPGHMKYEITAARYRADSGSDQNEPLFAQGSLIYGLNNSMTLFGGLTASDDYQAVNSGAGIALGSLGTLSADVTAAKTQLDNGTQSTGQSYRLLYSGKIDTTDTNFTLASYRYSTSGYYSFADANQKYDEHEEDLLFNYNKRNRIQASVSQNISGVSFYLNGYQQDYWHTSQKERSVSAGLNTVVEGISLHVAYTYSKTDEDQSDQMVSFGFSMPLSRFLPRAWSSYNLSNSKHGYTRQSLGLNGTLLDDERLSYSLQQSHSNHDGDDTSSLYGSYRSQYANMNAGYYYSSDNSRQLSYGLSGAVVAHPHGVTLAQPLGSQFAIVNANHASGVRFQNQRGIQTDWQGNAVIPSLSPYQENSIRVDTTSLPEDVDTTETAVTVIPSRNAAVVANFDAHVGYRVLITLMRPDGKTVPFGAIVTALSPVISGIVDDKGTVYLAGVSDTVQLSVKWGSAADQQCTAHVSLGAAVQASNPAGIRSVNALCQQEPQHVN</sequence>
<dbReference type="AlphaFoldDB" id="A0AAP4D7Z6"/>
<dbReference type="GO" id="GO:0015473">
    <property type="term" value="F:fimbrial usher porin activity"/>
    <property type="evidence" value="ECO:0007669"/>
    <property type="project" value="InterPro"/>
</dbReference>
<keyword evidence="7" id="KW-0732">Signal</keyword>
<evidence type="ECO:0000313" key="14">
    <source>
        <dbReference type="Proteomes" id="UP001223214"/>
    </source>
</evidence>
<accession>A0AAP4D7Z6</accession>
<dbReference type="Pfam" id="PF13953">
    <property type="entry name" value="PapC_C"/>
    <property type="match status" value="1"/>
</dbReference>
<protein>
    <submittedName>
        <fullName evidence="13">Fimbria/pilus outer membrane usher protein</fullName>
    </submittedName>
</protein>
<dbReference type="InterPro" id="IPR042186">
    <property type="entry name" value="FimD_plug_dom"/>
</dbReference>
<evidence type="ECO:0000256" key="9">
    <source>
        <dbReference type="ARBA" id="ARBA00023237"/>
    </source>
</evidence>
<dbReference type="EMBL" id="JASSOM010000048">
    <property type="protein sequence ID" value="MDK9363418.1"/>
    <property type="molecule type" value="Genomic_DNA"/>
</dbReference>
<evidence type="ECO:0000256" key="8">
    <source>
        <dbReference type="ARBA" id="ARBA00023136"/>
    </source>
</evidence>
<comment type="caution">
    <text evidence="13">The sequence shown here is derived from an EMBL/GenBank/DDBJ whole genome shotgun (WGS) entry which is preliminary data.</text>
</comment>
<evidence type="ECO:0000256" key="5">
    <source>
        <dbReference type="ARBA" id="ARBA00022558"/>
    </source>
</evidence>